<sequence>MSGIALNILAILLWQYSSKYNIQFQLAWSIYLSLSLLFGYIFGYLFERNRLEINFYIGAALVIGGLIILVKK</sequence>
<protein>
    <submittedName>
        <fullName evidence="2">Uncharacterized protein</fullName>
    </submittedName>
</protein>
<reference evidence="3" key="1">
    <citation type="journal article" date="2014" name="Sci. Data">
        <title>Genomes of diverse isolates of the marine cyanobacterium Prochlorococcus.</title>
        <authorList>
            <person name="Biller S."/>
            <person name="Berube P."/>
            <person name="Thompson J."/>
            <person name="Kelly L."/>
            <person name="Roggensack S."/>
            <person name="Awad L."/>
            <person name="Roache-Johnson K."/>
            <person name="Ding H."/>
            <person name="Giovannoni S.J."/>
            <person name="Moore L.R."/>
            <person name="Chisholm S.W."/>
        </authorList>
    </citation>
    <scope>NUCLEOTIDE SEQUENCE [LARGE SCALE GENOMIC DNA]</scope>
    <source>
        <strain evidence="3">MIT 9314</strain>
    </source>
</reference>
<dbReference type="InterPro" id="IPR037185">
    <property type="entry name" value="EmrE-like"/>
</dbReference>
<evidence type="ECO:0000313" key="2">
    <source>
        <dbReference type="EMBL" id="KGG00263.1"/>
    </source>
</evidence>
<gene>
    <name evidence="2" type="ORF">EU98_1795</name>
</gene>
<evidence type="ECO:0000313" key="3">
    <source>
        <dbReference type="Proteomes" id="UP000030533"/>
    </source>
</evidence>
<dbReference type="Gene3D" id="1.10.3730.20">
    <property type="match status" value="1"/>
</dbReference>
<keyword evidence="1" id="KW-0812">Transmembrane</keyword>
<dbReference type="EMBL" id="JNAO01000013">
    <property type="protein sequence ID" value="KGG00263.1"/>
    <property type="molecule type" value="Genomic_DNA"/>
</dbReference>
<proteinExistence type="predicted"/>
<dbReference type="SUPFAM" id="SSF103481">
    <property type="entry name" value="Multidrug resistance efflux transporter EmrE"/>
    <property type="match status" value="1"/>
</dbReference>
<name>A0A0A2AEF8_PROMR</name>
<comment type="caution">
    <text evidence="2">The sequence shown here is derived from an EMBL/GenBank/DDBJ whole genome shotgun (WGS) entry which is preliminary data.</text>
</comment>
<dbReference type="Proteomes" id="UP000030533">
    <property type="component" value="Unassembled WGS sequence"/>
</dbReference>
<evidence type="ECO:0000256" key="1">
    <source>
        <dbReference type="SAM" id="Phobius"/>
    </source>
</evidence>
<organism evidence="2 3">
    <name type="scientific">Prochlorococcus marinus str. MIT 9314</name>
    <dbReference type="NCBI Taxonomy" id="167548"/>
    <lineage>
        <taxon>Bacteria</taxon>
        <taxon>Bacillati</taxon>
        <taxon>Cyanobacteriota</taxon>
        <taxon>Cyanophyceae</taxon>
        <taxon>Synechococcales</taxon>
        <taxon>Prochlorococcaceae</taxon>
        <taxon>Prochlorococcus</taxon>
    </lineage>
</organism>
<feature type="transmembrane region" description="Helical" evidence="1">
    <location>
        <begin position="53"/>
        <end position="70"/>
    </location>
</feature>
<accession>A0A0A2AEF8</accession>
<keyword evidence="1" id="KW-1133">Transmembrane helix</keyword>
<feature type="transmembrane region" description="Helical" evidence="1">
    <location>
        <begin position="29"/>
        <end position="46"/>
    </location>
</feature>
<keyword evidence="1" id="KW-0472">Membrane</keyword>
<dbReference type="AlphaFoldDB" id="A0A0A2AEF8"/>